<name>X1KD59_9ZZZZ</name>
<proteinExistence type="predicted"/>
<gene>
    <name evidence="1" type="ORF">S03H2_59144</name>
</gene>
<sequence length="52" mass="6046">MKFREGSRTPEEIIAWSKVIQWFDSILKNTIMNHNDAISLPLDEKVMEVNGI</sequence>
<protein>
    <submittedName>
        <fullName evidence="1">Uncharacterized protein</fullName>
    </submittedName>
</protein>
<dbReference type="EMBL" id="BARU01038017">
    <property type="protein sequence ID" value="GAH79983.1"/>
    <property type="molecule type" value="Genomic_DNA"/>
</dbReference>
<comment type="caution">
    <text evidence="1">The sequence shown here is derived from an EMBL/GenBank/DDBJ whole genome shotgun (WGS) entry which is preliminary data.</text>
</comment>
<dbReference type="AlphaFoldDB" id="X1KD59"/>
<accession>X1KD59</accession>
<organism evidence="1">
    <name type="scientific">marine sediment metagenome</name>
    <dbReference type="NCBI Taxonomy" id="412755"/>
    <lineage>
        <taxon>unclassified sequences</taxon>
        <taxon>metagenomes</taxon>
        <taxon>ecological metagenomes</taxon>
    </lineage>
</organism>
<evidence type="ECO:0000313" key="1">
    <source>
        <dbReference type="EMBL" id="GAH79983.1"/>
    </source>
</evidence>
<reference evidence="1" key="1">
    <citation type="journal article" date="2014" name="Front. Microbiol.">
        <title>High frequency of phylogenetically diverse reductive dehalogenase-homologous genes in deep subseafloor sedimentary metagenomes.</title>
        <authorList>
            <person name="Kawai M."/>
            <person name="Futagami T."/>
            <person name="Toyoda A."/>
            <person name="Takaki Y."/>
            <person name="Nishi S."/>
            <person name="Hori S."/>
            <person name="Arai W."/>
            <person name="Tsubouchi T."/>
            <person name="Morono Y."/>
            <person name="Uchiyama I."/>
            <person name="Ito T."/>
            <person name="Fujiyama A."/>
            <person name="Inagaki F."/>
            <person name="Takami H."/>
        </authorList>
    </citation>
    <scope>NUCLEOTIDE SEQUENCE</scope>
    <source>
        <strain evidence="1">Expedition CK06-06</strain>
    </source>
</reference>